<proteinExistence type="predicted"/>
<dbReference type="InterPro" id="IPR045079">
    <property type="entry name" value="Oxoprolinase-like"/>
</dbReference>
<dbReference type="KEGG" id="xau:Xaut_1342"/>
<dbReference type="PhylomeDB" id="A7IEZ7"/>
<reference evidence="2 3" key="1">
    <citation type="submission" date="2007-07" db="EMBL/GenBank/DDBJ databases">
        <title>Complete sequence of chromosome of Xanthobacter autotrophicus Py2.</title>
        <authorList>
            <consortium name="US DOE Joint Genome Institute"/>
            <person name="Copeland A."/>
            <person name="Lucas S."/>
            <person name="Lapidus A."/>
            <person name="Barry K."/>
            <person name="Glavina del Rio T."/>
            <person name="Hammon N."/>
            <person name="Israni S."/>
            <person name="Dalin E."/>
            <person name="Tice H."/>
            <person name="Pitluck S."/>
            <person name="Sims D."/>
            <person name="Brettin T."/>
            <person name="Bruce D."/>
            <person name="Detter J.C."/>
            <person name="Han C."/>
            <person name="Tapia R."/>
            <person name="Brainard J."/>
            <person name="Schmutz J."/>
            <person name="Larimer F."/>
            <person name="Land M."/>
            <person name="Hauser L."/>
            <person name="Kyrpides N."/>
            <person name="Kim E."/>
            <person name="Ensigns S.A."/>
            <person name="Richardson P."/>
        </authorList>
    </citation>
    <scope>NUCLEOTIDE SEQUENCE [LARGE SCALE GENOMIC DNA]</scope>
    <source>
        <strain evidence="3">ATCC BAA-1158 / Py2</strain>
    </source>
</reference>
<dbReference type="GO" id="GO:0017168">
    <property type="term" value="F:5-oxoprolinase (ATP-hydrolyzing) activity"/>
    <property type="evidence" value="ECO:0007669"/>
    <property type="project" value="TreeGrafter"/>
</dbReference>
<dbReference type="Pfam" id="PF02538">
    <property type="entry name" value="Hydantoinase_B"/>
    <property type="match status" value="1"/>
</dbReference>
<dbReference type="PANTHER" id="PTHR11365">
    <property type="entry name" value="5-OXOPROLINASE RELATED"/>
    <property type="match status" value="1"/>
</dbReference>
<dbReference type="eggNOG" id="COG0146">
    <property type="taxonomic scope" value="Bacteria"/>
</dbReference>
<dbReference type="STRING" id="78245.Xaut_1342"/>
<gene>
    <name evidence="2" type="ordered locus">Xaut_1342</name>
</gene>
<evidence type="ECO:0000313" key="2">
    <source>
        <dbReference type="EMBL" id="ABS66590.1"/>
    </source>
</evidence>
<dbReference type="EMBL" id="CP000781">
    <property type="protein sequence ID" value="ABS66590.1"/>
    <property type="molecule type" value="Genomic_DNA"/>
</dbReference>
<dbReference type="Proteomes" id="UP000002417">
    <property type="component" value="Chromosome"/>
</dbReference>
<dbReference type="AlphaFoldDB" id="A7IEZ7"/>
<dbReference type="GO" id="GO:0005829">
    <property type="term" value="C:cytosol"/>
    <property type="evidence" value="ECO:0007669"/>
    <property type="project" value="TreeGrafter"/>
</dbReference>
<protein>
    <submittedName>
        <fullName evidence="2">Hydantoinase B/oxoprolinase</fullName>
    </submittedName>
</protein>
<accession>A7IEZ7</accession>
<evidence type="ECO:0000313" key="3">
    <source>
        <dbReference type="Proteomes" id="UP000002417"/>
    </source>
</evidence>
<dbReference type="InterPro" id="IPR003692">
    <property type="entry name" value="Hydantoinase_B"/>
</dbReference>
<keyword evidence="3" id="KW-1185">Reference proteome</keyword>
<sequence>MALRSPEIIREDKPMNDMSIAGRGKLPSAEEAALVRKFLNDTTLFLGPDPEIMQNHDLMPRTADEEEAITKVADSHIIAKIRDRIQAGCDEGYEMVEQMGAAPGAKWGDVITGVYSASGDLAIASAGGVLIFSALVHHPIKFIIKNWMNDPTVGVREGDGFIHNDSRYGNVHNTDQSMIVPIFHKGKLVCWVASTVHEGENGAIEPGGMPSMAESPSDEGLKMSPFRVVENYQIKRDILTFLQNSVREPKLQYEDMKVKLFACLRIKQRIEETLNTDGPEALVSTLRLTMENVRAEVKRRISEWPDMTVRTYIIQDSTLRENCVVKINCKLTKTGDRLIFDFRGSAPEFTNRATNTIVAGLKGMLAQVFLCYVWPDLPRGQAAFAPIEVITDPHSIVNCSYDAPNSQSLMSIFTGFTAGQHAVAKFLYSCPEKFTKVHAPTFNMINTFIWGGVSQHGETLGNLCADLNGMGAGATVDRDGEHALAPIFATMADIGEQELNEEEVPFLQLVSKKMTRDAIAPGKYRGGQGYTMMVATKDSEQWGFMTTCQGAKIPPLQGLFGGYACGCYPLSKVKGVDVYDVLQNTPEKFKHSIEEIMNEQPFEGASYTTHHMGMGFEISKRGELFMISQGAGAGYGDLLERDPRGVIKDIEEGLISPEVAARLYKVAFDPETLAIDEAATEVARAAERKARIARSRPYSDFVKDWSKPTPPTHLQYFGAWGDDVQTLYMGSPHKTRDAETPRPNYMPHPKDVRIAELEARLAAVGAMGGEKQ</sequence>
<name>A7IEZ7_XANP2</name>
<evidence type="ECO:0000259" key="1">
    <source>
        <dbReference type="Pfam" id="PF02538"/>
    </source>
</evidence>
<feature type="domain" description="Hydantoinase B/oxoprolinase" evidence="1">
    <location>
        <begin position="81"/>
        <end position="637"/>
    </location>
</feature>
<organism evidence="2 3">
    <name type="scientific">Xanthobacter autotrophicus (strain ATCC BAA-1158 / Py2)</name>
    <dbReference type="NCBI Taxonomy" id="78245"/>
    <lineage>
        <taxon>Bacteria</taxon>
        <taxon>Pseudomonadati</taxon>
        <taxon>Pseudomonadota</taxon>
        <taxon>Alphaproteobacteria</taxon>
        <taxon>Hyphomicrobiales</taxon>
        <taxon>Xanthobacteraceae</taxon>
        <taxon>Xanthobacter</taxon>
    </lineage>
</organism>
<dbReference type="GO" id="GO:0006749">
    <property type="term" value="P:glutathione metabolic process"/>
    <property type="evidence" value="ECO:0007669"/>
    <property type="project" value="TreeGrafter"/>
</dbReference>
<dbReference type="HOGENOM" id="CLU_020413_2_0_5"/>
<dbReference type="PANTHER" id="PTHR11365:SF23">
    <property type="entry name" value="HYPOTHETICAL 5-OXOPROLINASE (EUROFUNG)-RELATED"/>
    <property type="match status" value="1"/>
</dbReference>